<evidence type="ECO:0000256" key="1">
    <source>
        <dbReference type="ARBA" id="ARBA00022975"/>
    </source>
</evidence>
<proteinExistence type="predicted"/>
<dbReference type="InterPro" id="IPR032466">
    <property type="entry name" value="Metal_Hydrolase"/>
</dbReference>
<dbReference type="SUPFAM" id="SSF51556">
    <property type="entry name" value="Metallo-dependent hydrolases"/>
    <property type="match status" value="1"/>
</dbReference>
<keyword evidence="1" id="KW-0665">Pyrimidine biosynthesis</keyword>
<dbReference type="InterPro" id="IPR006680">
    <property type="entry name" value="Amidohydro-rel"/>
</dbReference>
<dbReference type="GO" id="GO:0006221">
    <property type="term" value="P:pyrimidine nucleotide biosynthetic process"/>
    <property type="evidence" value="ECO:0007669"/>
    <property type="project" value="UniProtKB-KW"/>
</dbReference>
<evidence type="ECO:0000313" key="3">
    <source>
        <dbReference type="EMBL" id="MYL97367.1"/>
    </source>
</evidence>
<dbReference type="SUPFAM" id="SSF51338">
    <property type="entry name" value="Composite domain of metallo-dependent hydrolases"/>
    <property type="match status" value="1"/>
</dbReference>
<dbReference type="Pfam" id="PF01979">
    <property type="entry name" value="Amidohydro_1"/>
    <property type="match status" value="1"/>
</dbReference>
<dbReference type="RefSeq" id="WP_160985095.1">
    <property type="nucleotide sequence ID" value="NZ_WVTD01000003.1"/>
</dbReference>
<sequence length="418" mass="43003">MSRANAPLTITGGRLLLPDGSIRAGTIRCEGGFIAAAGEDVVPLGGDDVHDAKGGLVAPGLVDLGVFAIDKPAFHFGGITRAGLMPDQNPPLDVPARVRFAAQSGKPDFWVHPLAAATQGLEGKALAEIAMMRDAGARAVCTGRRWIGDSGTMLRLLQYTGMLGMVVIAHAEDAGIVGNAVATAGEMATRLGLPSAPAQAEAIAIARDIALADMANAAIHFRNVTTAAGLDLVRAAKARGARVTAGVSPAYFMLSNLATGAFRTFTHLSPALRCEADRQAVIAAIADGTIDIVASGHDPRGPEDKRLPFADSAPGMAGAETLLPLTLSLVRDGVIDMARAFDLLSANPARLLGVDAGRVAPGAEADIAVIDPDRPWIVNSDKMAASAGNTPFDRQPVQGRVLALFKGGVAVRAKKAMA</sequence>
<comment type="caution">
    <text evidence="3">The sequence shown here is derived from an EMBL/GenBank/DDBJ whole genome shotgun (WGS) entry which is preliminary data.</text>
</comment>
<dbReference type="GO" id="GO:0006145">
    <property type="term" value="P:purine nucleobase catabolic process"/>
    <property type="evidence" value="ECO:0007669"/>
    <property type="project" value="TreeGrafter"/>
</dbReference>
<gene>
    <name evidence="3" type="ORF">GR702_06215</name>
</gene>
<name>A0A7X4GGG9_9SPHN</name>
<dbReference type="GO" id="GO:0004038">
    <property type="term" value="F:allantoinase activity"/>
    <property type="evidence" value="ECO:0007669"/>
    <property type="project" value="TreeGrafter"/>
</dbReference>
<evidence type="ECO:0000259" key="2">
    <source>
        <dbReference type="Pfam" id="PF01979"/>
    </source>
</evidence>
<dbReference type="EMBL" id="WVTD01000003">
    <property type="protein sequence ID" value="MYL97367.1"/>
    <property type="molecule type" value="Genomic_DNA"/>
</dbReference>
<dbReference type="PANTHER" id="PTHR43668:SF2">
    <property type="entry name" value="ALLANTOINASE"/>
    <property type="match status" value="1"/>
</dbReference>
<dbReference type="InterPro" id="IPR011059">
    <property type="entry name" value="Metal-dep_hydrolase_composite"/>
</dbReference>
<evidence type="ECO:0000313" key="4">
    <source>
        <dbReference type="Proteomes" id="UP000465810"/>
    </source>
</evidence>
<dbReference type="PANTHER" id="PTHR43668">
    <property type="entry name" value="ALLANTOINASE"/>
    <property type="match status" value="1"/>
</dbReference>
<dbReference type="InterPro" id="IPR004722">
    <property type="entry name" value="DHOase"/>
</dbReference>
<keyword evidence="4" id="KW-1185">Reference proteome</keyword>
<dbReference type="Gene3D" id="3.20.20.140">
    <property type="entry name" value="Metal-dependent hydrolases"/>
    <property type="match status" value="1"/>
</dbReference>
<keyword evidence="3" id="KW-0378">Hydrolase</keyword>
<dbReference type="InterPro" id="IPR050138">
    <property type="entry name" value="DHOase/Allantoinase_Hydrolase"/>
</dbReference>
<dbReference type="GO" id="GO:0005737">
    <property type="term" value="C:cytoplasm"/>
    <property type="evidence" value="ECO:0007669"/>
    <property type="project" value="TreeGrafter"/>
</dbReference>
<dbReference type="Proteomes" id="UP000465810">
    <property type="component" value="Unassembled WGS sequence"/>
</dbReference>
<protein>
    <submittedName>
        <fullName evidence="3">Amidohydrolase family protein</fullName>
    </submittedName>
</protein>
<accession>A0A7X4GGG9</accession>
<dbReference type="CDD" id="cd01317">
    <property type="entry name" value="DHOase_IIa"/>
    <property type="match status" value="1"/>
</dbReference>
<dbReference type="AlphaFoldDB" id="A0A7X4GGG9"/>
<reference evidence="3 4" key="1">
    <citation type="submission" date="2019-12" db="EMBL/GenBank/DDBJ databases">
        <authorList>
            <person name="Feng G."/>
            <person name="Zhu H."/>
        </authorList>
    </citation>
    <scope>NUCLEOTIDE SEQUENCE [LARGE SCALE GENOMIC DNA]</scope>
    <source>
        <strain evidence="3 4">FGD1</strain>
    </source>
</reference>
<feature type="domain" description="Amidohydrolase-related" evidence="2">
    <location>
        <begin position="152"/>
        <end position="411"/>
    </location>
</feature>
<organism evidence="3 4">
    <name type="scientific">Novosphingobium silvae</name>
    <dbReference type="NCBI Taxonomy" id="2692619"/>
    <lineage>
        <taxon>Bacteria</taxon>
        <taxon>Pseudomonadati</taxon>
        <taxon>Pseudomonadota</taxon>
        <taxon>Alphaproteobacteria</taxon>
        <taxon>Sphingomonadales</taxon>
        <taxon>Sphingomonadaceae</taxon>
        <taxon>Novosphingobium</taxon>
    </lineage>
</organism>
<dbReference type="GO" id="GO:0046872">
    <property type="term" value="F:metal ion binding"/>
    <property type="evidence" value="ECO:0007669"/>
    <property type="project" value="InterPro"/>
</dbReference>
<dbReference type="GO" id="GO:0004151">
    <property type="term" value="F:dihydroorotase activity"/>
    <property type="evidence" value="ECO:0007669"/>
    <property type="project" value="InterPro"/>
</dbReference>